<accession>A0A2T5VF74</accession>
<name>A0A2T5VF74_9HYPH</name>
<dbReference type="Pfam" id="PF09361">
    <property type="entry name" value="Phasin_2"/>
    <property type="match status" value="1"/>
</dbReference>
<dbReference type="AlphaFoldDB" id="A0A2T5VF74"/>
<feature type="compositionally biased region" description="Low complexity" evidence="1">
    <location>
        <begin position="8"/>
        <end position="25"/>
    </location>
</feature>
<organism evidence="3 4">
    <name type="scientific">Breoghania corrubedonensis</name>
    <dbReference type="NCBI Taxonomy" id="665038"/>
    <lineage>
        <taxon>Bacteria</taxon>
        <taxon>Pseudomonadati</taxon>
        <taxon>Pseudomonadota</taxon>
        <taxon>Alphaproteobacteria</taxon>
        <taxon>Hyphomicrobiales</taxon>
        <taxon>Stappiaceae</taxon>
        <taxon>Breoghania</taxon>
    </lineage>
</organism>
<dbReference type="OrthoDB" id="8479257at2"/>
<feature type="domain" description="Phasin" evidence="2">
    <location>
        <begin position="57"/>
        <end position="155"/>
    </location>
</feature>
<dbReference type="InterPro" id="IPR018968">
    <property type="entry name" value="Phasin"/>
</dbReference>
<dbReference type="InterPro" id="IPR010127">
    <property type="entry name" value="Phasin_subfam-1"/>
</dbReference>
<keyword evidence="4" id="KW-1185">Reference proteome</keyword>
<dbReference type="InterPro" id="IPR010234">
    <property type="entry name" value="Phasin_subfam-2"/>
</dbReference>
<dbReference type="NCBIfam" id="TIGR01985">
    <property type="entry name" value="phasin_2"/>
    <property type="match status" value="1"/>
</dbReference>
<evidence type="ECO:0000313" key="4">
    <source>
        <dbReference type="Proteomes" id="UP000244081"/>
    </source>
</evidence>
<dbReference type="EMBL" id="QAYG01000001">
    <property type="protein sequence ID" value="PTW62402.1"/>
    <property type="molecule type" value="Genomic_DNA"/>
</dbReference>
<evidence type="ECO:0000313" key="3">
    <source>
        <dbReference type="EMBL" id="PTW62402.1"/>
    </source>
</evidence>
<evidence type="ECO:0000259" key="2">
    <source>
        <dbReference type="Pfam" id="PF09361"/>
    </source>
</evidence>
<feature type="region of interest" description="Disordered" evidence="1">
    <location>
        <begin position="1"/>
        <end position="29"/>
    </location>
</feature>
<comment type="caution">
    <text evidence="3">The sequence shown here is derived from an EMBL/GenBank/DDBJ whole genome shotgun (WGS) entry which is preliminary data.</text>
</comment>
<evidence type="ECO:0000256" key="1">
    <source>
        <dbReference type="SAM" id="MobiDB-lite"/>
    </source>
</evidence>
<dbReference type="RefSeq" id="WP_107987976.1">
    <property type="nucleotide sequence ID" value="NZ_QAYG01000001.1"/>
</dbReference>
<reference evidence="3 4" key="1">
    <citation type="submission" date="2018-04" db="EMBL/GenBank/DDBJ databases">
        <title>Genomic Encyclopedia of Archaeal and Bacterial Type Strains, Phase II (KMG-II): from individual species to whole genera.</title>
        <authorList>
            <person name="Goeker M."/>
        </authorList>
    </citation>
    <scope>NUCLEOTIDE SEQUENCE [LARGE SCALE GENOMIC DNA]</scope>
    <source>
        <strain evidence="3 4">DSM 23382</strain>
    </source>
</reference>
<protein>
    <submittedName>
        <fullName evidence="3">Phasin</fullName>
    </submittedName>
</protein>
<sequence>MTAAKTESTTPKTRTASKASASSAPGFEAFSMQKMEMPAAVREMTEKGLNQSREAYEKFKSAAEEATDMIEDSYETTRQGVVEFNMRALDAAKTNTDATYDFMKSLVGAKSLSEAIELQSSFARSQFDTMSKQAKDMQEIAGKFASDISEPMKDAFGKAVKDFKTA</sequence>
<dbReference type="Proteomes" id="UP000244081">
    <property type="component" value="Unassembled WGS sequence"/>
</dbReference>
<gene>
    <name evidence="3" type="ORF">C8N35_101444</name>
</gene>
<dbReference type="NCBIfam" id="TIGR01841">
    <property type="entry name" value="phasin"/>
    <property type="match status" value="1"/>
</dbReference>
<proteinExistence type="predicted"/>